<name>A0ABV7HP53_9GAMM</name>
<dbReference type="Proteomes" id="UP001595548">
    <property type="component" value="Unassembled WGS sequence"/>
</dbReference>
<keyword evidence="2" id="KW-1185">Reference proteome</keyword>
<dbReference type="InterPro" id="IPR027417">
    <property type="entry name" value="P-loop_NTPase"/>
</dbReference>
<protein>
    <recommendedName>
        <fullName evidence="3">Sulfotransferase family protein</fullName>
    </recommendedName>
</protein>
<sequence length="230" mass="26564">MREFIIITGMHRSGTSCLAGSLEARGLYLGDVVNYAPFNKKGNKENKQIYQFHEKVFNSKGASWDSPCYVECFSNKEKDELMAILSKYGDEPVVGIKDPRILFFIGAWEEFLGDQVTFKYIASFRYPYKVAKSLEHRNKFELEDSVKLWEEYNTALLKLIERRPVLLVNFDLPSDSYVIKIDNVSLKLGLNDKPNEEFFTKELVNQTEGSNFESLSDPVIYEKLLSLHDE</sequence>
<dbReference type="EMBL" id="JBHRTL010000006">
    <property type="protein sequence ID" value="MFC3155614.1"/>
    <property type="molecule type" value="Genomic_DNA"/>
</dbReference>
<evidence type="ECO:0000313" key="1">
    <source>
        <dbReference type="EMBL" id="MFC3155614.1"/>
    </source>
</evidence>
<accession>A0ABV7HP53</accession>
<dbReference type="RefSeq" id="WP_382416405.1">
    <property type="nucleotide sequence ID" value="NZ_AP031500.1"/>
</dbReference>
<organism evidence="1 2">
    <name type="scientific">Gilvimarinus japonicus</name>
    <dbReference type="NCBI Taxonomy" id="1796469"/>
    <lineage>
        <taxon>Bacteria</taxon>
        <taxon>Pseudomonadati</taxon>
        <taxon>Pseudomonadota</taxon>
        <taxon>Gammaproteobacteria</taxon>
        <taxon>Cellvibrionales</taxon>
        <taxon>Cellvibrionaceae</taxon>
        <taxon>Gilvimarinus</taxon>
    </lineage>
</organism>
<gene>
    <name evidence="1" type="ORF">ACFOEB_10420</name>
</gene>
<evidence type="ECO:0000313" key="2">
    <source>
        <dbReference type="Proteomes" id="UP001595548"/>
    </source>
</evidence>
<evidence type="ECO:0008006" key="3">
    <source>
        <dbReference type="Google" id="ProtNLM"/>
    </source>
</evidence>
<reference evidence="2" key="1">
    <citation type="journal article" date="2019" name="Int. J. Syst. Evol. Microbiol.">
        <title>The Global Catalogue of Microorganisms (GCM) 10K type strain sequencing project: providing services to taxonomists for standard genome sequencing and annotation.</title>
        <authorList>
            <consortium name="The Broad Institute Genomics Platform"/>
            <consortium name="The Broad Institute Genome Sequencing Center for Infectious Disease"/>
            <person name="Wu L."/>
            <person name="Ma J."/>
        </authorList>
    </citation>
    <scope>NUCLEOTIDE SEQUENCE [LARGE SCALE GENOMIC DNA]</scope>
    <source>
        <strain evidence="2">KCTC 52141</strain>
    </source>
</reference>
<dbReference type="SUPFAM" id="SSF52540">
    <property type="entry name" value="P-loop containing nucleoside triphosphate hydrolases"/>
    <property type="match status" value="1"/>
</dbReference>
<dbReference type="Gene3D" id="3.40.50.300">
    <property type="entry name" value="P-loop containing nucleotide triphosphate hydrolases"/>
    <property type="match status" value="1"/>
</dbReference>
<proteinExistence type="predicted"/>
<comment type="caution">
    <text evidence="1">The sequence shown here is derived from an EMBL/GenBank/DDBJ whole genome shotgun (WGS) entry which is preliminary data.</text>
</comment>